<evidence type="ECO:0000313" key="9">
    <source>
        <dbReference type="Proteomes" id="UP001596312"/>
    </source>
</evidence>
<protein>
    <submittedName>
        <fullName evidence="8">ABC transporter permease</fullName>
    </submittedName>
</protein>
<dbReference type="RefSeq" id="WP_340605242.1">
    <property type="nucleotide sequence ID" value="NZ_JBBMXV010000004.1"/>
</dbReference>
<gene>
    <name evidence="8" type="ORF">ACFQGH_15865</name>
</gene>
<feature type="transmembrane region" description="Helical" evidence="7">
    <location>
        <begin position="278"/>
        <end position="299"/>
    </location>
</feature>
<keyword evidence="3 7" id="KW-0812">Transmembrane</keyword>
<sequence>MSDWRERADASLDWLVDSSATQRIAVSFTALLFAVLVGAVLVFVSGFVADCPDPFILLPGLGYGCYNPVEVYWTMITGAFGSLGALGRTLQETTLLLFTGLSVAVAFRAGLFNIGTQGQMVLGALAAALTVLFLGEFVPANALGTLLVIPVGVVVGAVVGGVWGAIPGLMKAYADAHEVITTIMLNFVAMGIAFWAVQNHVGNLETDSVQTHTIPELARLPALIDGSRFSIYALVGALLATVGIYLLYTRTVLGYELRTSGIQEAAAEYGGVNAKRNIVTSMTLSGALGGIAGAIYVTMVQYRWQAGMPALGFDGIAVSILAGNNPLGVIPAALLFGGMKSGSVAIDISLGVPNELVEVLRGLIILFIAMPEFFRMIGKRAGYGERGERFEESRSTSEGGSDGGEQS</sequence>
<accession>A0ABD5V526</accession>
<evidence type="ECO:0000256" key="3">
    <source>
        <dbReference type="ARBA" id="ARBA00022692"/>
    </source>
</evidence>
<keyword evidence="4 7" id="KW-1133">Transmembrane helix</keyword>
<dbReference type="AlphaFoldDB" id="A0ABD5V526"/>
<evidence type="ECO:0000256" key="6">
    <source>
        <dbReference type="SAM" id="MobiDB-lite"/>
    </source>
</evidence>
<dbReference type="Pfam" id="PF02653">
    <property type="entry name" value="BPD_transp_2"/>
    <property type="match status" value="1"/>
</dbReference>
<dbReference type="EMBL" id="JBHSXQ010000004">
    <property type="protein sequence ID" value="MFC6906672.1"/>
    <property type="molecule type" value="Genomic_DNA"/>
</dbReference>
<feature type="transmembrane region" description="Helical" evidence="7">
    <location>
        <begin position="24"/>
        <end position="49"/>
    </location>
</feature>
<keyword evidence="2" id="KW-1003">Cell membrane</keyword>
<keyword evidence="5 7" id="KW-0472">Membrane</keyword>
<dbReference type="PANTHER" id="PTHR47089">
    <property type="entry name" value="ABC TRANSPORTER, PERMEASE PROTEIN"/>
    <property type="match status" value="1"/>
</dbReference>
<dbReference type="PANTHER" id="PTHR47089:SF1">
    <property type="entry name" value="GUANOSINE ABC TRANSPORTER PERMEASE PROTEIN NUPP"/>
    <property type="match status" value="1"/>
</dbReference>
<feature type="region of interest" description="Disordered" evidence="6">
    <location>
        <begin position="384"/>
        <end position="407"/>
    </location>
</feature>
<dbReference type="CDD" id="cd06580">
    <property type="entry name" value="TM_PBP1_transp_TpRbsC_like"/>
    <property type="match status" value="1"/>
</dbReference>
<feature type="transmembrane region" description="Helical" evidence="7">
    <location>
        <begin position="229"/>
        <end position="248"/>
    </location>
</feature>
<feature type="transmembrane region" description="Helical" evidence="7">
    <location>
        <begin position="94"/>
        <end position="114"/>
    </location>
</feature>
<dbReference type="InterPro" id="IPR001851">
    <property type="entry name" value="ABC_transp_permease"/>
</dbReference>
<feature type="compositionally biased region" description="Basic and acidic residues" evidence="6">
    <location>
        <begin position="384"/>
        <end position="395"/>
    </location>
</feature>
<feature type="transmembrane region" description="Helical" evidence="7">
    <location>
        <begin position="178"/>
        <end position="197"/>
    </location>
</feature>
<feature type="transmembrane region" description="Helical" evidence="7">
    <location>
        <begin position="145"/>
        <end position="166"/>
    </location>
</feature>
<dbReference type="GO" id="GO:0005886">
    <property type="term" value="C:plasma membrane"/>
    <property type="evidence" value="ECO:0007669"/>
    <property type="project" value="UniProtKB-SubCell"/>
</dbReference>
<evidence type="ECO:0000256" key="4">
    <source>
        <dbReference type="ARBA" id="ARBA00022989"/>
    </source>
</evidence>
<reference evidence="8 9" key="1">
    <citation type="journal article" date="2019" name="Int. J. Syst. Evol. Microbiol.">
        <title>The Global Catalogue of Microorganisms (GCM) 10K type strain sequencing project: providing services to taxonomists for standard genome sequencing and annotation.</title>
        <authorList>
            <consortium name="The Broad Institute Genomics Platform"/>
            <consortium name="The Broad Institute Genome Sequencing Center for Infectious Disease"/>
            <person name="Wu L."/>
            <person name="Ma J."/>
        </authorList>
    </citation>
    <scope>NUCLEOTIDE SEQUENCE [LARGE SCALE GENOMIC DNA]</scope>
    <source>
        <strain evidence="8 9">CGMCC 1.3240</strain>
    </source>
</reference>
<feature type="transmembrane region" description="Helical" evidence="7">
    <location>
        <begin position="120"/>
        <end position="138"/>
    </location>
</feature>
<evidence type="ECO:0000256" key="2">
    <source>
        <dbReference type="ARBA" id="ARBA00022475"/>
    </source>
</evidence>
<evidence type="ECO:0000313" key="8">
    <source>
        <dbReference type="EMBL" id="MFC6906672.1"/>
    </source>
</evidence>
<comment type="caution">
    <text evidence="8">The sequence shown here is derived from an EMBL/GenBank/DDBJ whole genome shotgun (WGS) entry which is preliminary data.</text>
</comment>
<comment type="subcellular location">
    <subcellularLocation>
        <location evidence="1">Cell membrane</location>
        <topology evidence="1">Multi-pass membrane protein</topology>
    </subcellularLocation>
</comment>
<name>A0ABD5V526_9EURY</name>
<feature type="transmembrane region" description="Helical" evidence="7">
    <location>
        <begin position="311"/>
        <end position="339"/>
    </location>
</feature>
<evidence type="ECO:0000256" key="7">
    <source>
        <dbReference type="SAM" id="Phobius"/>
    </source>
</evidence>
<dbReference type="Proteomes" id="UP001596312">
    <property type="component" value="Unassembled WGS sequence"/>
</dbReference>
<evidence type="ECO:0000256" key="5">
    <source>
        <dbReference type="ARBA" id="ARBA00023136"/>
    </source>
</evidence>
<organism evidence="8 9">
    <name type="scientific">Halalkalicoccus tibetensis</name>
    <dbReference type="NCBI Taxonomy" id="175632"/>
    <lineage>
        <taxon>Archaea</taxon>
        <taxon>Methanobacteriati</taxon>
        <taxon>Methanobacteriota</taxon>
        <taxon>Stenosarchaea group</taxon>
        <taxon>Halobacteria</taxon>
        <taxon>Halobacteriales</taxon>
        <taxon>Halococcaceae</taxon>
        <taxon>Halalkalicoccus</taxon>
    </lineage>
</organism>
<evidence type="ECO:0000256" key="1">
    <source>
        <dbReference type="ARBA" id="ARBA00004651"/>
    </source>
</evidence>
<keyword evidence="9" id="KW-1185">Reference proteome</keyword>
<proteinExistence type="predicted"/>